<evidence type="ECO:0000259" key="1">
    <source>
        <dbReference type="PROSITE" id="PS50011"/>
    </source>
</evidence>
<organism evidence="2">
    <name type="scientific">Streptomyces sp. R08</name>
    <dbReference type="NCBI Taxonomy" id="3238624"/>
    <lineage>
        <taxon>Bacteria</taxon>
        <taxon>Bacillati</taxon>
        <taxon>Actinomycetota</taxon>
        <taxon>Actinomycetes</taxon>
        <taxon>Kitasatosporales</taxon>
        <taxon>Streptomycetaceae</taxon>
        <taxon>Streptomyces</taxon>
    </lineage>
</organism>
<dbReference type="AlphaFoldDB" id="A0AB39MCV7"/>
<reference evidence="2" key="1">
    <citation type="submission" date="2024-07" db="EMBL/GenBank/DDBJ databases">
        <authorList>
            <person name="Yu S.T."/>
        </authorList>
    </citation>
    <scope>NUCLEOTIDE SEQUENCE</scope>
    <source>
        <strain evidence="2">R08</strain>
    </source>
</reference>
<accession>A0AB39MCV7</accession>
<dbReference type="GO" id="GO:0005524">
    <property type="term" value="F:ATP binding"/>
    <property type="evidence" value="ECO:0007669"/>
    <property type="project" value="InterPro"/>
</dbReference>
<name>A0AB39MCV7_9ACTN</name>
<gene>
    <name evidence="2" type="ORF">AB5J58_23400</name>
</gene>
<dbReference type="Gene3D" id="3.90.1200.10">
    <property type="match status" value="1"/>
</dbReference>
<feature type="domain" description="Protein kinase" evidence="1">
    <location>
        <begin position="21"/>
        <end position="318"/>
    </location>
</feature>
<dbReference type="PROSITE" id="PS50011">
    <property type="entry name" value="PROTEIN_KINASE_DOM"/>
    <property type="match status" value="1"/>
</dbReference>
<dbReference type="SUPFAM" id="SSF56112">
    <property type="entry name" value="Protein kinase-like (PK-like)"/>
    <property type="match status" value="1"/>
</dbReference>
<dbReference type="EMBL" id="CP163431">
    <property type="protein sequence ID" value="XDQ02916.1"/>
    <property type="molecule type" value="Genomic_DNA"/>
</dbReference>
<dbReference type="Pfam" id="PF01636">
    <property type="entry name" value="APH"/>
    <property type="match status" value="1"/>
</dbReference>
<protein>
    <submittedName>
        <fullName evidence="2">Phosphotransferase family protein</fullName>
    </submittedName>
</protein>
<dbReference type="GO" id="GO:0004672">
    <property type="term" value="F:protein kinase activity"/>
    <property type="evidence" value="ECO:0007669"/>
    <property type="project" value="InterPro"/>
</dbReference>
<dbReference type="RefSeq" id="WP_369188971.1">
    <property type="nucleotide sequence ID" value="NZ_CP163431.1"/>
</dbReference>
<evidence type="ECO:0000313" key="2">
    <source>
        <dbReference type="EMBL" id="XDQ02916.1"/>
    </source>
</evidence>
<dbReference type="InterPro" id="IPR011009">
    <property type="entry name" value="Kinase-like_dom_sf"/>
</dbReference>
<sequence length="318" mass="34354">MVDHRQAHTARWIRYFVERGYGDARPLGVGVEGAVYRLGGRVVAKVWSGRRPVGVGLMRRVYEDIARTAESLPFGTPEILGVEEHEGVLVTYERELRGVQLRADSAVVAPGRELPASETGALLTVLRGLAAVPGSDAMRRLVVQGDDQPLWEGYGRFPDALAGLVQRAVRRSGGVLAGQVSDLAGVVRRTVESLRALPDGGPVSVVHGDLVPPNILVDDTGAPTAVLDFGFFTTAGDPAFEAAVAAAVWDMYGPYAEEHTVGLTRLFAGEFRYSADTLHLYQRAYALATYDLFSSDGGDGHFRWCVRVLGREGLTPPR</sequence>
<dbReference type="InterPro" id="IPR000719">
    <property type="entry name" value="Prot_kinase_dom"/>
</dbReference>
<proteinExistence type="predicted"/>
<dbReference type="InterPro" id="IPR002575">
    <property type="entry name" value="Aminoglycoside_PTrfase"/>
</dbReference>